<gene>
    <name evidence="3" type="ORF">GCM10007857_51670</name>
</gene>
<evidence type="ECO:0000256" key="1">
    <source>
        <dbReference type="SAM" id="SignalP"/>
    </source>
</evidence>
<accession>A0ABQ6B475</accession>
<dbReference type="SUPFAM" id="SSF56601">
    <property type="entry name" value="beta-lactamase/transpeptidase-like"/>
    <property type="match status" value="1"/>
</dbReference>
<dbReference type="PANTHER" id="PTHR43283:SF14">
    <property type="entry name" value="BLL8153 PROTEIN"/>
    <property type="match status" value="1"/>
</dbReference>
<dbReference type="EMBL" id="BSOW01000019">
    <property type="protein sequence ID" value="GLR88455.1"/>
    <property type="molecule type" value="Genomic_DNA"/>
</dbReference>
<evidence type="ECO:0000259" key="2">
    <source>
        <dbReference type="Pfam" id="PF00144"/>
    </source>
</evidence>
<dbReference type="PANTHER" id="PTHR43283">
    <property type="entry name" value="BETA-LACTAMASE-RELATED"/>
    <property type="match status" value="1"/>
</dbReference>
<feature type="domain" description="Beta-lactamase-related" evidence="2">
    <location>
        <begin position="134"/>
        <end position="404"/>
    </location>
</feature>
<dbReference type="Gene3D" id="3.40.710.10">
    <property type="entry name" value="DD-peptidase/beta-lactamase superfamily"/>
    <property type="match status" value="1"/>
</dbReference>
<sequence length="425" mass="46130">MTGRGFTRLLCVACAVAFPFMLDALTLNSHRAFAQAAPASQGAGPRFRADGPNADEFGQKEGYPSCKGIEYVDQTRCRVGALSRYDALFPARTITAPKQSVPLARAASEPVIRYGFAGLELTLDDYLNRQPVTGLLIAKDNTILVERYQYGRTDTDRLTSFSMAKTVVGLLIGIAVKEGAIRSIDDLAEAYVPGLKDTEYGRTPIKALLLMASGVAFSEDYADRSSDINKLARMTVEPGSPGSLAAVKQFNTRRDAAGARFSYSSAESLVLGLVLAAATKRTVADYAAEKLWQPLGAEADATWIIDTTGQEITFAYVNAVLRDWARLGLMLANRGNWQGKTVVPEDWLTASAANALPTDSPLTKYGYQIWYSADTRRFGLRGLRGQFVFVDPDLKLVLVQTALSGGPPETAELFALWNALRAQVQ</sequence>
<evidence type="ECO:0000313" key="4">
    <source>
        <dbReference type="Proteomes" id="UP001156905"/>
    </source>
</evidence>
<reference evidence="4" key="1">
    <citation type="journal article" date="2019" name="Int. J. Syst. Evol. Microbiol.">
        <title>The Global Catalogue of Microorganisms (GCM) 10K type strain sequencing project: providing services to taxonomists for standard genome sequencing and annotation.</title>
        <authorList>
            <consortium name="The Broad Institute Genomics Platform"/>
            <consortium name="The Broad Institute Genome Sequencing Center for Infectious Disease"/>
            <person name="Wu L."/>
            <person name="Ma J."/>
        </authorList>
    </citation>
    <scope>NUCLEOTIDE SEQUENCE [LARGE SCALE GENOMIC DNA]</scope>
    <source>
        <strain evidence="4">NBRC 102520</strain>
    </source>
</reference>
<feature type="signal peptide" evidence="1">
    <location>
        <begin position="1"/>
        <end position="24"/>
    </location>
</feature>
<dbReference type="InterPro" id="IPR012338">
    <property type="entry name" value="Beta-lactam/transpept-like"/>
</dbReference>
<proteinExistence type="predicted"/>
<name>A0ABQ6B475_9BRAD</name>
<feature type="chain" id="PRO_5047401268" description="Beta-lactamase-related domain-containing protein" evidence="1">
    <location>
        <begin position="25"/>
        <end position="425"/>
    </location>
</feature>
<organism evidence="3 4">
    <name type="scientific">Bradyrhizobium iriomotense</name>
    <dbReference type="NCBI Taxonomy" id="441950"/>
    <lineage>
        <taxon>Bacteria</taxon>
        <taxon>Pseudomonadati</taxon>
        <taxon>Pseudomonadota</taxon>
        <taxon>Alphaproteobacteria</taxon>
        <taxon>Hyphomicrobiales</taxon>
        <taxon>Nitrobacteraceae</taxon>
        <taxon>Bradyrhizobium</taxon>
    </lineage>
</organism>
<keyword evidence="1" id="KW-0732">Signal</keyword>
<dbReference type="InterPro" id="IPR050789">
    <property type="entry name" value="Diverse_Enzym_Activities"/>
</dbReference>
<protein>
    <recommendedName>
        <fullName evidence="2">Beta-lactamase-related domain-containing protein</fullName>
    </recommendedName>
</protein>
<dbReference type="InterPro" id="IPR001466">
    <property type="entry name" value="Beta-lactam-related"/>
</dbReference>
<keyword evidence="4" id="KW-1185">Reference proteome</keyword>
<comment type="caution">
    <text evidence="3">The sequence shown here is derived from an EMBL/GenBank/DDBJ whole genome shotgun (WGS) entry which is preliminary data.</text>
</comment>
<dbReference type="Pfam" id="PF00144">
    <property type="entry name" value="Beta-lactamase"/>
    <property type="match status" value="1"/>
</dbReference>
<dbReference type="Proteomes" id="UP001156905">
    <property type="component" value="Unassembled WGS sequence"/>
</dbReference>
<evidence type="ECO:0000313" key="3">
    <source>
        <dbReference type="EMBL" id="GLR88455.1"/>
    </source>
</evidence>